<name>A0A9D2B0J7_9GAMM</name>
<evidence type="ECO:0000256" key="1">
    <source>
        <dbReference type="SAM" id="MobiDB-lite"/>
    </source>
</evidence>
<dbReference type="EMBL" id="DXEV01000089">
    <property type="protein sequence ID" value="HIX56738.1"/>
    <property type="molecule type" value="Genomic_DNA"/>
</dbReference>
<feature type="region of interest" description="Disordered" evidence="1">
    <location>
        <begin position="551"/>
        <end position="574"/>
    </location>
</feature>
<feature type="transmembrane region" description="Helical" evidence="2">
    <location>
        <begin position="300"/>
        <end position="327"/>
    </location>
</feature>
<organism evidence="3 4">
    <name type="scientific">Candidatus Anaerobiospirillum pullistercoris</name>
    <dbReference type="NCBI Taxonomy" id="2838452"/>
    <lineage>
        <taxon>Bacteria</taxon>
        <taxon>Pseudomonadati</taxon>
        <taxon>Pseudomonadota</taxon>
        <taxon>Gammaproteobacteria</taxon>
        <taxon>Aeromonadales</taxon>
        <taxon>Succinivibrionaceae</taxon>
        <taxon>Anaerobiospirillum</taxon>
    </lineage>
</organism>
<gene>
    <name evidence="3" type="ORF">H9850_04610</name>
</gene>
<feature type="transmembrane region" description="Helical" evidence="2">
    <location>
        <begin position="348"/>
        <end position="367"/>
    </location>
</feature>
<dbReference type="AlphaFoldDB" id="A0A9D2B0J7"/>
<protein>
    <submittedName>
        <fullName evidence="3">Uncharacterized protein</fullName>
    </submittedName>
</protein>
<feature type="region of interest" description="Disordered" evidence="1">
    <location>
        <begin position="598"/>
        <end position="636"/>
    </location>
</feature>
<feature type="transmembrane region" description="Helical" evidence="2">
    <location>
        <begin position="116"/>
        <end position="134"/>
    </location>
</feature>
<evidence type="ECO:0000313" key="4">
    <source>
        <dbReference type="Proteomes" id="UP000886829"/>
    </source>
</evidence>
<feature type="transmembrane region" description="Helical" evidence="2">
    <location>
        <begin position="220"/>
        <end position="240"/>
    </location>
</feature>
<feature type="transmembrane region" description="Helical" evidence="2">
    <location>
        <begin position="400"/>
        <end position="419"/>
    </location>
</feature>
<feature type="transmembrane region" description="Helical" evidence="2">
    <location>
        <begin position="140"/>
        <end position="158"/>
    </location>
</feature>
<feature type="compositionally biased region" description="Low complexity" evidence="1">
    <location>
        <begin position="600"/>
        <end position="618"/>
    </location>
</feature>
<accession>A0A9D2B0J7</accession>
<keyword evidence="2" id="KW-1133">Transmembrane helix</keyword>
<feature type="transmembrane region" description="Helical" evidence="2">
    <location>
        <begin position="179"/>
        <end position="200"/>
    </location>
</feature>
<feature type="transmembrane region" description="Helical" evidence="2">
    <location>
        <begin position="12"/>
        <end position="30"/>
    </location>
</feature>
<keyword evidence="2" id="KW-0472">Membrane</keyword>
<feature type="transmembrane region" description="Helical" evidence="2">
    <location>
        <begin position="261"/>
        <end position="280"/>
    </location>
</feature>
<reference evidence="3" key="1">
    <citation type="journal article" date="2021" name="PeerJ">
        <title>Extensive microbial diversity within the chicken gut microbiome revealed by metagenomics and culture.</title>
        <authorList>
            <person name="Gilroy R."/>
            <person name="Ravi A."/>
            <person name="Getino M."/>
            <person name="Pursley I."/>
            <person name="Horton D.L."/>
            <person name="Alikhan N.F."/>
            <person name="Baker D."/>
            <person name="Gharbi K."/>
            <person name="Hall N."/>
            <person name="Watson M."/>
            <person name="Adriaenssens E.M."/>
            <person name="Foster-Nyarko E."/>
            <person name="Jarju S."/>
            <person name="Secka A."/>
            <person name="Antonio M."/>
            <person name="Oren A."/>
            <person name="Chaudhuri R.R."/>
            <person name="La Ragione R."/>
            <person name="Hildebrand F."/>
            <person name="Pallen M.J."/>
        </authorList>
    </citation>
    <scope>NUCLEOTIDE SEQUENCE</scope>
    <source>
        <strain evidence="3">USASDec5-558</strain>
    </source>
</reference>
<evidence type="ECO:0000256" key="2">
    <source>
        <dbReference type="SAM" id="Phobius"/>
    </source>
</evidence>
<comment type="caution">
    <text evidence="3">The sequence shown here is derived from an EMBL/GenBank/DDBJ whole genome shotgun (WGS) entry which is preliminary data.</text>
</comment>
<proteinExistence type="predicted"/>
<feature type="region of interest" description="Disordered" evidence="1">
    <location>
        <begin position="497"/>
        <end position="524"/>
    </location>
</feature>
<feature type="transmembrane region" description="Helical" evidence="2">
    <location>
        <begin position="373"/>
        <end position="393"/>
    </location>
</feature>
<feature type="compositionally biased region" description="Basic and acidic residues" evidence="1">
    <location>
        <begin position="509"/>
        <end position="523"/>
    </location>
</feature>
<feature type="compositionally biased region" description="Low complexity" evidence="1">
    <location>
        <begin position="497"/>
        <end position="508"/>
    </location>
</feature>
<feature type="transmembrane region" description="Helical" evidence="2">
    <location>
        <begin position="90"/>
        <end position="109"/>
    </location>
</feature>
<reference evidence="3" key="2">
    <citation type="submission" date="2021-04" db="EMBL/GenBank/DDBJ databases">
        <authorList>
            <person name="Gilroy R."/>
        </authorList>
    </citation>
    <scope>NUCLEOTIDE SEQUENCE</scope>
    <source>
        <strain evidence="3">USASDec5-558</strain>
    </source>
</reference>
<dbReference type="Proteomes" id="UP000886829">
    <property type="component" value="Unassembled WGS sequence"/>
</dbReference>
<evidence type="ECO:0000313" key="3">
    <source>
        <dbReference type="EMBL" id="HIX56738.1"/>
    </source>
</evidence>
<keyword evidence="2" id="KW-0812">Transmembrane</keyword>
<sequence length="636" mass="69262">MSKERLRFEDYLLLALLIVLFLGLSVLYNVNQNFSFDQVQMLLKGIHAALTGEFLPFGNEASTMGNLPGMLSSWVIGFPLQLYAHAWSPVIFQFLLRVVAILLFINALCQLFERKIVLIGTFLLALSPWVLYQTMLYNPAYLLFGSTLTLNTLVRLRNDSSNRRAHSALNRGRGLEFNFGRFINSLLLVLAIGFCLQLHFSWPVLAAMVGIMWLRRDIKISYVGVLVGIALVGWSLVPYVQEIMVNPSLLTNPEPYAQERYLGYGIVHVYPVLKGLLYWFRFGSLLVTEKAIVPELTDDLSLWLVVLGYAWIGIAYLVGGLSVLYAAYSNYFVISRFHVSNSSDRLRFVRGMSISAILAVLLAAGASPVVLNFWQIAVIIPFALLPVLAFMSVRPHGLKLYVWVAAIFFVFANALGATYSEKFSYQQNFSANFYRSCLVGFSPQQCTPYGSSLTSEQREAIAAQTPQDPEVIKRVIEGIIPHYEKILQQQQEAKAQEQAQAQEAQTQTERADQSGEVTVREAITEPAVPVVEGVTAPVAAPAAEPAASAPAASAPAASADEQAAPAADTAASASIEESSPASVVQVAPASEPIVIAVPTASGSQNSGSNANSSGSSNSEPLIIDQGQGASGELVIH</sequence>